<evidence type="ECO:0000313" key="3">
    <source>
        <dbReference type="Proteomes" id="UP001168990"/>
    </source>
</evidence>
<dbReference type="Proteomes" id="UP001168990">
    <property type="component" value="Unassembled WGS sequence"/>
</dbReference>
<keyword evidence="3" id="KW-1185">Reference proteome</keyword>
<proteinExistence type="predicted"/>
<dbReference type="AlphaFoldDB" id="A0AA39EZL1"/>
<gene>
    <name evidence="2" type="ORF">PV328_009662</name>
</gene>
<evidence type="ECO:0000313" key="2">
    <source>
        <dbReference type="EMBL" id="KAK0158686.1"/>
    </source>
</evidence>
<name>A0AA39EZL1_9HYME</name>
<comment type="caution">
    <text evidence="2">The sequence shown here is derived from an EMBL/GenBank/DDBJ whole genome shotgun (WGS) entry which is preliminary data.</text>
</comment>
<organism evidence="2 3">
    <name type="scientific">Microctonus aethiopoides</name>
    <dbReference type="NCBI Taxonomy" id="144406"/>
    <lineage>
        <taxon>Eukaryota</taxon>
        <taxon>Metazoa</taxon>
        <taxon>Ecdysozoa</taxon>
        <taxon>Arthropoda</taxon>
        <taxon>Hexapoda</taxon>
        <taxon>Insecta</taxon>
        <taxon>Pterygota</taxon>
        <taxon>Neoptera</taxon>
        <taxon>Endopterygota</taxon>
        <taxon>Hymenoptera</taxon>
        <taxon>Apocrita</taxon>
        <taxon>Ichneumonoidea</taxon>
        <taxon>Braconidae</taxon>
        <taxon>Euphorinae</taxon>
        <taxon>Microctonus</taxon>
    </lineage>
</organism>
<accession>A0AA39EZL1</accession>
<reference evidence="2" key="2">
    <citation type="submission" date="2023-03" db="EMBL/GenBank/DDBJ databases">
        <authorList>
            <person name="Inwood S.N."/>
            <person name="Skelly J.G."/>
            <person name="Guhlin J."/>
            <person name="Harrop T.W.R."/>
            <person name="Goldson S.G."/>
            <person name="Dearden P.K."/>
        </authorList>
    </citation>
    <scope>NUCLEOTIDE SEQUENCE</scope>
    <source>
        <strain evidence="2">Irish</strain>
        <tissue evidence="2">Whole body</tissue>
    </source>
</reference>
<reference evidence="2" key="1">
    <citation type="journal article" date="2023" name="bioRxiv">
        <title>Scaffold-level genome assemblies of two parasitoid biocontrol wasps reveal the parthenogenesis mechanism and an associated novel virus.</title>
        <authorList>
            <person name="Inwood S."/>
            <person name="Skelly J."/>
            <person name="Guhlin J."/>
            <person name="Harrop T."/>
            <person name="Goldson S."/>
            <person name="Dearden P."/>
        </authorList>
    </citation>
    <scope>NUCLEOTIDE SEQUENCE</scope>
    <source>
        <strain evidence="2">Irish</strain>
        <tissue evidence="2">Whole body</tissue>
    </source>
</reference>
<evidence type="ECO:0000256" key="1">
    <source>
        <dbReference type="SAM" id="SignalP"/>
    </source>
</evidence>
<dbReference type="EMBL" id="JAQQBS010001424">
    <property type="protein sequence ID" value="KAK0158686.1"/>
    <property type="molecule type" value="Genomic_DNA"/>
</dbReference>
<feature type="signal peptide" evidence="1">
    <location>
        <begin position="1"/>
        <end position="17"/>
    </location>
</feature>
<keyword evidence="1" id="KW-0732">Signal</keyword>
<feature type="chain" id="PRO_5041205574" evidence="1">
    <location>
        <begin position="18"/>
        <end position="275"/>
    </location>
</feature>
<sequence>MIKSTIIFLTWLAIVSSEDVIKASDNIKTSSDITTKVKRYYNHDVSPHKSPCPPFYPHLHEPKSPMHLTRPYGPPAYPKPIYGPPLTPIQHPQFIHQPIYPSYQPKQSISYVKPHIPIMKPDYHYLPSKSHEITHHPQPIHQVIQQQAQWQYHQPQNHYQTPHFAYAPIYHKPMIYHQAQMSYIKPTNYHAHSTPGIVYKMDPIKCAPCHQDKIKHQSEIKHYYPMSQIIHVKPAIQSIHHPEPFHHSSPIYLPSHAHIQSSAVKSIGHLAPCTK</sequence>
<protein>
    <submittedName>
        <fullName evidence="2">Uncharacterized protein</fullName>
    </submittedName>
</protein>